<feature type="compositionally biased region" description="Low complexity" evidence="1">
    <location>
        <begin position="308"/>
        <end position="318"/>
    </location>
</feature>
<evidence type="ECO:0000256" key="2">
    <source>
        <dbReference type="SAM" id="Phobius"/>
    </source>
</evidence>
<feature type="transmembrane region" description="Helical" evidence="2">
    <location>
        <begin position="194"/>
        <end position="221"/>
    </location>
</feature>
<reference evidence="4 5" key="1">
    <citation type="submission" date="2024-01" db="EMBL/GenBank/DDBJ databases">
        <title>A draft genome for the cacao thread blight pathogen Marasmiellus scandens.</title>
        <authorList>
            <person name="Baruah I.K."/>
            <person name="Leung J."/>
            <person name="Bukari Y."/>
            <person name="Amoako-Attah I."/>
            <person name="Meinhardt L.W."/>
            <person name="Bailey B.A."/>
            <person name="Cohen S.P."/>
        </authorList>
    </citation>
    <scope>NUCLEOTIDE SEQUENCE [LARGE SCALE GENOMIC DNA]</scope>
    <source>
        <strain evidence="4 5">GH-19</strain>
    </source>
</reference>
<accession>A0ABR1JQ25</accession>
<feature type="compositionally biased region" description="Polar residues" evidence="1">
    <location>
        <begin position="290"/>
        <end position="304"/>
    </location>
</feature>
<gene>
    <name evidence="4" type="ORF">VKT23_006236</name>
</gene>
<keyword evidence="3" id="KW-0732">Signal</keyword>
<comment type="caution">
    <text evidence="4">The sequence shown here is derived from an EMBL/GenBank/DDBJ whole genome shotgun (WGS) entry which is preliminary data.</text>
</comment>
<feature type="region of interest" description="Disordered" evidence="1">
    <location>
        <begin position="290"/>
        <end position="318"/>
    </location>
</feature>
<dbReference type="Proteomes" id="UP001498398">
    <property type="component" value="Unassembled WGS sequence"/>
</dbReference>
<evidence type="ECO:0008006" key="6">
    <source>
        <dbReference type="Google" id="ProtNLM"/>
    </source>
</evidence>
<dbReference type="EMBL" id="JBANRG010000008">
    <property type="protein sequence ID" value="KAK7464075.1"/>
    <property type="molecule type" value="Genomic_DNA"/>
</dbReference>
<feature type="compositionally biased region" description="Low complexity" evidence="1">
    <location>
        <begin position="112"/>
        <end position="123"/>
    </location>
</feature>
<keyword evidence="2" id="KW-0812">Transmembrane</keyword>
<feature type="chain" id="PRO_5046380852" description="Mid2 domain-containing protein" evidence="3">
    <location>
        <begin position="24"/>
        <end position="318"/>
    </location>
</feature>
<evidence type="ECO:0000256" key="3">
    <source>
        <dbReference type="SAM" id="SignalP"/>
    </source>
</evidence>
<sequence>MACWWPFRTRLLITLLSVYQVSSWDVKGPASAVTAGDVATAIYSRRPGDETAFAVLLVQSQPTQTFSVITTTTATDEDPHTVIFQVPTQAAQGVYKIMVASQDTKPNKNLPSSFGGSDSFSVDNAEGQPVSGSPVLSSETFQSFGTSATSSRPDPLSPSNTADISTEVPSSTQSPSLTVTVTMSPNSSQNSTSAVSVGAIVGGLTGGLVLIIGLIFIIMHLRRRTRKASAKQTASEVDVEPYRFTESEVTVKRPSLFLELNEDINGLHTLTKITSDSLVSQSDSDVDCSWTGTRTSQSNDTSLNGDAPPSYSSHYSSH</sequence>
<protein>
    <recommendedName>
        <fullName evidence="6">Mid2 domain-containing protein</fullName>
    </recommendedName>
</protein>
<proteinExistence type="predicted"/>
<evidence type="ECO:0000313" key="5">
    <source>
        <dbReference type="Proteomes" id="UP001498398"/>
    </source>
</evidence>
<feature type="compositionally biased region" description="Polar residues" evidence="1">
    <location>
        <begin position="130"/>
        <end position="192"/>
    </location>
</feature>
<feature type="signal peptide" evidence="3">
    <location>
        <begin position="1"/>
        <end position="23"/>
    </location>
</feature>
<name>A0ABR1JQ25_9AGAR</name>
<keyword evidence="5" id="KW-1185">Reference proteome</keyword>
<evidence type="ECO:0000256" key="1">
    <source>
        <dbReference type="SAM" id="MobiDB-lite"/>
    </source>
</evidence>
<keyword evidence="2" id="KW-0472">Membrane</keyword>
<keyword evidence="2" id="KW-1133">Transmembrane helix</keyword>
<feature type="region of interest" description="Disordered" evidence="1">
    <location>
        <begin position="106"/>
        <end position="192"/>
    </location>
</feature>
<organism evidence="4 5">
    <name type="scientific">Marasmiellus scandens</name>
    <dbReference type="NCBI Taxonomy" id="2682957"/>
    <lineage>
        <taxon>Eukaryota</taxon>
        <taxon>Fungi</taxon>
        <taxon>Dikarya</taxon>
        <taxon>Basidiomycota</taxon>
        <taxon>Agaricomycotina</taxon>
        <taxon>Agaricomycetes</taxon>
        <taxon>Agaricomycetidae</taxon>
        <taxon>Agaricales</taxon>
        <taxon>Marasmiineae</taxon>
        <taxon>Omphalotaceae</taxon>
        <taxon>Marasmiellus</taxon>
    </lineage>
</organism>
<evidence type="ECO:0000313" key="4">
    <source>
        <dbReference type="EMBL" id="KAK7464075.1"/>
    </source>
</evidence>